<dbReference type="GO" id="GO:0004519">
    <property type="term" value="F:endonuclease activity"/>
    <property type="evidence" value="ECO:0007669"/>
    <property type="project" value="UniProtKB-KW"/>
</dbReference>
<evidence type="ECO:0000256" key="4">
    <source>
        <dbReference type="SAM" id="SignalP"/>
    </source>
</evidence>
<dbReference type="InterPro" id="IPR044925">
    <property type="entry name" value="His-Me_finger_sf"/>
</dbReference>
<feature type="chain" id="PRO_5046094968" evidence="4">
    <location>
        <begin position="18"/>
        <end position="205"/>
    </location>
</feature>
<gene>
    <name evidence="5" type="ORF">RGQ13_00510</name>
</gene>
<evidence type="ECO:0000256" key="1">
    <source>
        <dbReference type="ARBA" id="ARBA00006429"/>
    </source>
</evidence>
<dbReference type="Pfam" id="PF04231">
    <property type="entry name" value="Endonuclease_1"/>
    <property type="match status" value="1"/>
</dbReference>
<dbReference type="PANTHER" id="PTHR33607:SF2">
    <property type="entry name" value="ENDONUCLEASE-1"/>
    <property type="match status" value="1"/>
</dbReference>
<keyword evidence="5" id="KW-0255">Endonuclease</keyword>
<proteinExistence type="inferred from homology"/>
<dbReference type="RefSeq" id="WP_348391604.1">
    <property type="nucleotide sequence ID" value="NZ_CP134145.1"/>
</dbReference>
<keyword evidence="6" id="KW-1185">Reference proteome</keyword>
<evidence type="ECO:0000313" key="5">
    <source>
        <dbReference type="EMBL" id="WNC72487.1"/>
    </source>
</evidence>
<protein>
    <submittedName>
        <fullName evidence="5">Endonuclease</fullName>
    </submittedName>
</protein>
<feature type="signal peptide" evidence="4">
    <location>
        <begin position="1"/>
        <end position="17"/>
    </location>
</feature>
<accession>A0ABY9TUG3</accession>
<dbReference type="EMBL" id="CP134145">
    <property type="protein sequence ID" value="WNC72487.1"/>
    <property type="molecule type" value="Genomic_DNA"/>
</dbReference>
<evidence type="ECO:0000256" key="3">
    <source>
        <dbReference type="ARBA" id="ARBA00022801"/>
    </source>
</evidence>
<dbReference type="InterPro" id="IPR007346">
    <property type="entry name" value="Endonuclease-I"/>
</dbReference>
<name>A0ABY9TUG3_9GAMM</name>
<organism evidence="5 6">
    <name type="scientific">Thalassotalea psychrophila</name>
    <dbReference type="NCBI Taxonomy" id="3065647"/>
    <lineage>
        <taxon>Bacteria</taxon>
        <taxon>Pseudomonadati</taxon>
        <taxon>Pseudomonadota</taxon>
        <taxon>Gammaproteobacteria</taxon>
        <taxon>Alteromonadales</taxon>
        <taxon>Colwelliaceae</taxon>
        <taxon>Thalassotalea</taxon>
    </lineage>
</organism>
<sequence>MKNYCLMLLFFSTISSANDAEYHKVRDEVFWPEFYTSNYETLYCKVEKRAGEKVSLEHVYPADWIASSLGCEDRDNCDLEIYKRASSDLHNLWPALQRYNSSRSNLIYAEIDGETQRFPEDNCDFERHANSVEPRDEVKGIIARSYLYMILTYGLPKKGISPLMIKWSAEHPVTEIEIIRNKRIIELQGRPNPFISNKIVLSLQL</sequence>
<dbReference type="Proteomes" id="UP001258994">
    <property type="component" value="Chromosome"/>
</dbReference>
<comment type="similarity">
    <text evidence="1">Belongs to the EndA/NucM nuclease family.</text>
</comment>
<keyword evidence="4" id="KW-0732">Signal</keyword>
<dbReference type="PANTHER" id="PTHR33607">
    <property type="entry name" value="ENDONUCLEASE-1"/>
    <property type="match status" value="1"/>
</dbReference>
<reference evidence="6" key="1">
    <citation type="submission" date="2023-09" db="EMBL/GenBank/DDBJ databases">
        <authorList>
            <person name="Li S."/>
            <person name="Li X."/>
            <person name="Zhang C."/>
            <person name="Zhao Z."/>
        </authorList>
    </citation>
    <scope>NUCLEOTIDE SEQUENCE [LARGE SCALE GENOMIC DNA]</scope>
    <source>
        <strain evidence="6">SQ149</strain>
    </source>
</reference>
<dbReference type="SUPFAM" id="SSF54060">
    <property type="entry name" value="His-Me finger endonucleases"/>
    <property type="match status" value="1"/>
</dbReference>
<keyword evidence="2" id="KW-0540">Nuclease</keyword>
<evidence type="ECO:0000313" key="6">
    <source>
        <dbReference type="Proteomes" id="UP001258994"/>
    </source>
</evidence>
<evidence type="ECO:0000256" key="2">
    <source>
        <dbReference type="ARBA" id="ARBA00022722"/>
    </source>
</evidence>
<keyword evidence="3" id="KW-0378">Hydrolase</keyword>